<gene>
    <name evidence="2" type="ORF">HDC16061</name>
</gene>
<reference evidence="2" key="1">
    <citation type="journal article" date="2003" name="Genome Biol.">
        <title>An integrated gene annotation and transcriptional profiling approach towards the full gene content of the Drosophila genome.</title>
        <authorList>
            <person name="Hild M."/>
            <person name="Beckmann B."/>
            <person name="Haas S.A."/>
            <person name="Koch B."/>
            <person name="Solovyev V."/>
            <person name="Busold C."/>
            <person name="Fellenberg K."/>
            <person name="Boutros M."/>
            <person name="Vingron M."/>
            <person name="Sauer F."/>
            <person name="Hoheisel J.D."/>
            <person name="Paro R."/>
        </authorList>
    </citation>
    <scope>NUCLEOTIDE SEQUENCE</scope>
</reference>
<organism evidence="2">
    <name type="scientific">Drosophila melanogaster</name>
    <name type="common">Fruit fly</name>
    <dbReference type="NCBI Taxonomy" id="7227"/>
    <lineage>
        <taxon>Eukaryota</taxon>
        <taxon>Metazoa</taxon>
        <taxon>Ecdysozoa</taxon>
        <taxon>Arthropoda</taxon>
        <taxon>Hexapoda</taxon>
        <taxon>Insecta</taxon>
        <taxon>Pterygota</taxon>
        <taxon>Neoptera</taxon>
        <taxon>Endopterygota</taxon>
        <taxon>Diptera</taxon>
        <taxon>Brachycera</taxon>
        <taxon>Muscomorpha</taxon>
        <taxon>Ephydroidea</taxon>
        <taxon>Drosophilidae</taxon>
        <taxon>Drosophila</taxon>
        <taxon>Sophophora</taxon>
    </lineage>
</organism>
<accession>Q6IJ31</accession>
<evidence type="ECO:0000313" key="2">
    <source>
        <dbReference type="EMBL" id="DAA04390.1"/>
    </source>
</evidence>
<name>Q6IJ31_DROME</name>
<feature type="region of interest" description="Disordered" evidence="1">
    <location>
        <begin position="1"/>
        <end position="20"/>
    </location>
</feature>
<evidence type="ECO:0000256" key="1">
    <source>
        <dbReference type="SAM" id="MobiDB-lite"/>
    </source>
</evidence>
<sequence>MREAKAPRIQGSEDPSNAKDAAPLQFNESITMIGFHWRLSSGKNVRHNEWHRAKTLGAVERRLRPSCISRQHGNAIYKPGQESWLTGSLNPAESAGPLLLMPVAVSWRRSIGISISNGGIHSIAIAIAITITISGPTRQDALFGVEFNFSLTL</sequence>
<dbReference type="AlphaFoldDB" id="Q6IJ31"/>
<proteinExistence type="predicted"/>
<protein>
    <submittedName>
        <fullName evidence="2">HDC16061</fullName>
    </submittedName>
</protein>
<dbReference type="EMBL" id="BK002885">
    <property type="protein sequence ID" value="DAA04390.1"/>
    <property type="molecule type" value="Genomic_DNA"/>
</dbReference>